<protein>
    <recommendedName>
        <fullName evidence="1">Endonuclease GajA/Old nuclease/RecF-like AAA domain-containing protein</fullName>
    </recommendedName>
</protein>
<dbReference type="Gene3D" id="3.40.50.300">
    <property type="entry name" value="P-loop containing nucleotide triphosphate hydrolases"/>
    <property type="match status" value="1"/>
</dbReference>
<dbReference type="PANTHER" id="PTHR43581:SF4">
    <property type="entry name" value="ATP_GTP PHOSPHATASE"/>
    <property type="match status" value="1"/>
</dbReference>
<proteinExistence type="predicted"/>
<dbReference type="RefSeq" id="WP_127702929.1">
    <property type="nucleotide sequence ID" value="NZ_SACK01000001.1"/>
</dbReference>
<gene>
    <name evidence="2" type="ORF">EOD41_01075</name>
</gene>
<accession>A0A3S2Y3C8</accession>
<dbReference type="InterPro" id="IPR051396">
    <property type="entry name" value="Bact_Antivir_Def_Nuclease"/>
</dbReference>
<feature type="domain" description="Endonuclease GajA/Old nuclease/RecF-like AAA" evidence="1">
    <location>
        <begin position="2"/>
        <end position="440"/>
    </location>
</feature>
<dbReference type="SUPFAM" id="SSF52540">
    <property type="entry name" value="P-loop containing nucleoside triphosphate hydrolases"/>
    <property type="match status" value="1"/>
</dbReference>
<sequence>MNSIGFKNFRRFRDFVPIEYNSITFLVGRNNSGKSTLVKALLLIIDYVKSNDTSTFSFNQKNLEEANISTYGRAKSKHAVDDYITFHFSQGSFEFKLTVSGDNDNTTVGVNEFEIRDIKAGFCFNVRPREYSISISNNVDQQNLSIDEEDKLLSELADKEKELVLALKSIAQKTSQEYIQKNGDLKSLKKRISTIKAAKKKEQSQGNFQLQTHYKGSEIQEILEEAIQDFSAEYDVQYREIQRGKKAKATFEGFKAFKDNKFKVERSVDDFLQFRKEVQNIYLGASLNKQSALFSIRDKSNPLSQSIHEFKQLGVDKNPSSSAYQFILKWMSEEYFAIGESFDVVMHAGEAYELIIREGDLTIHLADKGMGSIQIMLLLIRLSTIIFKQQIDKHLYTVIIEEPELNLHPAFQSKLSFLFYDVSKNHGINFIIETHSEYMIRKTQVIVNENEFTDIDSRNPFSVLYFDMDSTQWKMNYRADGKFIEEFGSGFFDETRKLVKKIL</sequence>
<dbReference type="PANTHER" id="PTHR43581">
    <property type="entry name" value="ATP/GTP PHOSPHATASE"/>
    <property type="match status" value="1"/>
</dbReference>
<evidence type="ECO:0000313" key="2">
    <source>
        <dbReference type="EMBL" id="RVU02562.1"/>
    </source>
</evidence>
<comment type="caution">
    <text evidence="2">The sequence shown here is derived from an EMBL/GenBank/DDBJ whole genome shotgun (WGS) entry which is preliminary data.</text>
</comment>
<keyword evidence="3" id="KW-1185">Reference proteome</keyword>
<dbReference type="InterPro" id="IPR027417">
    <property type="entry name" value="P-loop_NTPase"/>
</dbReference>
<name>A0A3S2Y3C8_9SPHI</name>
<reference evidence="2 3" key="1">
    <citation type="submission" date="2019-01" db="EMBL/GenBank/DDBJ databases">
        <authorList>
            <person name="Chen W.-M."/>
        </authorList>
    </citation>
    <scope>NUCLEOTIDE SEQUENCE [LARGE SCALE GENOMIC DNA]</scope>
    <source>
        <strain evidence="2 3">YBJ-36</strain>
    </source>
</reference>
<evidence type="ECO:0000259" key="1">
    <source>
        <dbReference type="Pfam" id="PF13175"/>
    </source>
</evidence>
<dbReference type="Pfam" id="PF13175">
    <property type="entry name" value="AAA_15"/>
    <property type="match status" value="1"/>
</dbReference>
<organism evidence="2 3">
    <name type="scientific">Mucilaginibacter limnophilus</name>
    <dbReference type="NCBI Taxonomy" id="1932778"/>
    <lineage>
        <taxon>Bacteria</taxon>
        <taxon>Pseudomonadati</taxon>
        <taxon>Bacteroidota</taxon>
        <taxon>Sphingobacteriia</taxon>
        <taxon>Sphingobacteriales</taxon>
        <taxon>Sphingobacteriaceae</taxon>
        <taxon>Mucilaginibacter</taxon>
    </lineage>
</organism>
<dbReference type="EMBL" id="SACK01000001">
    <property type="protein sequence ID" value="RVU02562.1"/>
    <property type="molecule type" value="Genomic_DNA"/>
</dbReference>
<evidence type="ECO:0000313" key="3">
    <source>
        <dbReference type="Proteomes" id="UP000282759"/>
    </source>
</evidence>
<dbReference type="CDD" id="cd00267">
    <property type="entry name" value="ABC_ATPase"/>
    <property type="match status" value="1"/>
</dbReference>
<dbReference type="InterPro" id="IPR041685">
    <property type="entry name" value="AAA_GajA/Old/RecF-like"/>
</dbReference>
<dbReference type="OrthoDB" id="747555at2"/>
<dbReference type="AlphaFoldDB" id="A0A3S2Y3C8"/>
<dbReference type="Proteomes" id="UP000282759">
    <property type="component" value="Unassembled WGS sequence"/>
</dbReference>